<gene>
    <name evidence="2" type="ORF">JYU29_17100</name>
</gene>
<protein>
    <submittedName>
        <fullName evidence="2">Uncharacterized protein</fullName>
    </submittedName>
</protein>
<dbReference type="RefSeq" id="WP_213986056.1">
    <property type="nucleotide sequence ID" value="NZ_JAFMNX010000005.1"/>
</dbReference>
<proteinExistence type="predicted"/>
<evidence type="ECO:0000313" key="3">
    <source>
        <dbReference type="Proteomes" id="UP001297272"/>
    </source>
</evidence>
<accession>A0ABS5RZF5</accession>
<dbReference type="EMBL" id="JAFMNX010000005">
    <property type="protein sequence ID" value="MBS9722413.1"/>
    <property type="molecule type" value="Genomic_DNA"/>
</dbReference>
<evidence type="ECO:0000256" key="1">
    <source>
        <dbReference type="SAM" id="SignalP"/>
    </source>
</evidence>
<evidence type="ECO:0000313" key="2">
    <source>
        <dbReference type="EMBL" id="MBS9722413.1"/>
    </source>
</evidence>
<comment type="caution">
    <text evidence="2">The sequence shown here is derived from an EMBL/GenBank/DDBJ whole genome shotgun (WGS) entry which is preliminary data.</text>
</comment>
<dbReference type="Proteomes" id="UP001297272">
    <property type="component" value="Unassembled WGS sequence"/>
</dbReference>
<organism evidence="2 3">
    <name type="scientific">Tianweitania aestuarii</name>
    <dbReference type="NCBI Taxonomy" id="2814886"/>
    <lineage>
        <taxon>Bacteria</taxon>
        <taxon>Pseudomonadati</taxon>
        <taxon>Pseudomonadota</taxon>
        <taxon>Alphaproteobacteria</taxon>
        <taxon>Hyphomicrobiales</taxon>
        <taxon>Phyllobacteriaceae</taxon>
        <taxon>Tianweitania</taxon>
    </lineage>
</organism>
<feature type="signal peptide" evidence="1">
    <location>
        <begin position="1"/>
        <end position="21"/>
    </location>
</feature>
<sequence>MIWRRFVLAAAGLLSCVVASAAEFRTQLDGGGQDITLFGPRLAAVPGAQIDVPRGAAAAIEPFTGTLIFSETRLGATVPAIEVEVQLTKNPLFFPAFRLRFSTVGSDLIPATQEIIRVGSLPGDAGYWDVQVGRGKVWSEPADGGWSRGAFPFLLVSPAGDSTHQGRATFLYRGGEVGVTTYQIFPSTNEDGRKSLAAAGALTPRLEREIFEPTDKSVVD</sequence>
<name>A0ABS5RZF5_9HYPH</name>
<keyword evidence="1" id="KW-0732">Signal</keyword>
<keyword evidence="3" id="KW-1185">Reference proteome</keyword>
<dbReference type="PROSITE" id="PS51257">
    <property type="entry name" value="PROKAR_LIPOPROTEIN"/>
    <property type="match status" value="1"/>
</dbReference>
<feature type="chain" id="PRO_5046386232" evidence="1">
    <location>
        <begin position="22"/>
        <end position="220"/>
    </location>
</feature>
<reference evidence="2 3" key="1">
    <citation type="submission" date="2021-03" db="EMBL/GenBank/DDBJ databases">
        <title>Tianweitania aestuarii sp. nov., isolated from a tidal flat.</title>
        <authorList>
            <person name="Park S."/>
            <person name="Yoon J.-H."/>
        </authorList>
    </citation>
    <scope>NUCLEOTIDE SEQUENCE [LARGE SCALE GENOMIC DNA]</scope>
    <source>
        <strain evidence="2 3">BSSL-BM11</strain>
    </source>
</reference>